<comment type="caution">
    <text evidence="2">The sequence shown here is derived from an EMBL/GenBank/DDBJ whole genome shotgun (WGS) entry which is preliminary data.</text>
</comment>
<evidence type="ECO:0000313" key="2">
    <source>
        <dbReference type="EMBL" id="OGC12960.1"/>
    </source>
</evidence>
<feature type="region of interest" description="Disordered" evidence="1">
    <location>
        <begin position="566"/>
        <end position="590"/>
    </location>
</feature>
<feature type="compositionally biased region" description="Basic and acidic residues" evidence="1">
    <location>
        <begin position="566"/>
        <end position="576"/>
    </location>
</feature>
<gene>
    <name evidence="2" type="ORF">A2290_04835</name>
</gene>
<evidence type="ECO:0000256" key="1">
    <source>
        <dbReference type="SAM" id="MobiDB-lite"/>
    </source>
</evidence>
<dbReference type="AlphaFoldDB" id="A0A1F4RXR5"/>
<accession>A0A1F4RXR5</accession>
<reference evidence="2 3" key="1">
    <citation type="journal article" date="2016" name="Nat. Commun.">
        <title>Thousands of microbial genomes shed light on interconnected biogeochemical processes in an aquifer system.</title>
        <authorList>
            <person name="Anantharaman K."/>
            <person name="Brown C.T."/>
            <person name="Hug L.A."/>
            <person name="Sharon I."/>
            <person name="Castelle C.J."/>
            <person name="Probst A.J."/>
            <person name="Thomas B.C."/>
            <person name="Singh A."/>
            <person name="Wilkins M.J."/>
            <person name="Karaoz U."/>
            <person name="Brodie E.L."/>
            <person name="Williams K.H."/>
            <person name="Hubbard S.S."/>
            <person name="Banfield J.F."/>
        </authorList>
    </citation>
    <scope>NUCLEOTIDE SEQUENCE [LARGE SCALE GENOMIC DNA]</scope>
</reference>
<name>A0A1F4RXR5_UNCSA</name>
<dbReference type="Proteomes" id="UP000177905">
    <property type="component" value="Unassembled WGS sequence"/>
</dbReference>
<organism evidence="2 3">
    <name type="scientific">candidate division WOR-1 bacterium RIFOXYB2_FULL_36_35</name>
    <dbReference type="NCBI Taxonomy" id="1802578"/>
    <lineage>
        <taxon>Bacteria</taxon>
        <taxon>Bacillati</taxon>
        <taxon>Saganbacteria</taxon>
    </lineage>
</organism>
<evidence type="ECO:0000313" key="3">
    <source>
        <dbReference type="Proteomes" id="UP000177905"/>
    </source>
</evidence>
<protein>
    <submittedName>
        <fullName evidence="2">Uncharacterized protein</fullName>
    </submittedName>
</protein>
<proteinExistence type="predicted"/>
<feature type="region of interest" description="Disordered" evidence="1">
    <location>
        <begin position="24"/>
        <end position="45"/>
    </location>
</feature>
<sequence length="1206" mass="135446">MNANVYRQDGTFVSNIAQGKEVLGKTIPLPPGEGGSSTSSQNSSKLGEGLYWRGNYPDSQSGQIVTGGNYKIVLTASAKDGSSSKTEIIDGISIDTFSINDSLAKLNPIGEETFFNNQKIRYAEGESPYYFEAKGIGKYFPQQDFDYTLTATGEQIITAYPYVPFTGLMHRWFDEVNCKAIVRAEGQCTDHWTDYNIFGAEHHDAKSYEKEIRAYAVNLSKDKTSITVSGEGYVNDWYGGTSGSRSTYRTFDTCTLYLNMKDKNGSFTLEALEVTIPKIETSYNLNVPANIGQPLNKTLEEYVREKLANEITLNSTPTMPAVTGGRGIFDISIEKTGKPTLRWELVYTTTQKNQYTLQDEPVSYLYKVYITRPNTLNKYDLNFAFNLKLKSEIEFSRLTNRFIPYVGFVRYGAPYMEDFSDAMEDIATGLAFPGRLFFEDTDAYLGKPYKSKEMMISDINSSVDNSGGGSKTWGSVKKEISESNLFKYDGSKNATLGYEDYLSYDHIQFIPITEPDGGKIEYQNNSPIVKAYTNLVYPAQGKEGVISDFKINWPLDYVELDNLKKQQSDKKKELDPKTGNPQKYTSASKDGTYWDFNQEELNERGKYTNNTKVGIGRLVYSNSSNRLEWSFPKTSGQLIDLNNLSFTVIDPYYSVSTNTPGVNVSLSSTSPNGKISAYKNISGDDWTTADDINLVSSYGVIKTPLLKFNEDKFLGKRELEISDFYQTADDYQSAAASKYTFLKYDPFNNNGETPVDNPNIKIEEWNVKIKDKNGETNKDIALKDISKKDKRVNDAITLKLKLDSAEKRYVQISGKVNGSYELSYFDGETWKRIYEGNNLETSNPGNLDTLAWWDVSRLNGKYTVLLKSGGYIAQENISIGTLVPKGTAKTVYSAYKRAELDFPQNAFVDENKNPIDQLVTVTPVSMNEIYVRNRPIIMTQGPIVEIFPSPWKFEVNKETGVDMRPTLKFIYTQDDLFELGLWDRSKGNLEVGKDYGFPLNIHQITKSGDLQIVSENKQDVELNNGEYQYVFSAPLDHFSTYTLLKGKFSLSAPIVFADRYMTNKDTVIIYGTAEPNSILNVYVYKEPVNTPLLLGEGESPTSSQTTSNLGEGLATAGEDGKFKFENIPLSTEGDNYIYVTSHPKGDENVVTYSDVVVTKDTIPPSLEGSKTLSTFSPNNDGKFDEINFKLKSNEKGTIYFKLEKVR</sequence>
<dbReference type="EMBL" id="MEUA01000063">
    <property type="protein sequence ID" value="OGC12960.1"/>
    <property type="molecule type" value="Genomic_DNA"/>
</dbReference>
<feature type="compositionally biased region" description="Polar residues" evidence="1">
    <location>
        <begin position="579"/>
        <end position="589"/>
    </location>
</feature>
<feature type="compositionally biased region" description="Low complexity" evidence="1">
    <location>
        <begin position="36"/>
        <end position="45"/>
    </location>
</feature>